<dbReference type="AlphaFoldDB" id="A0A401SUP4"/>
<evidence type="ECO:0000313" key="3">
    <source>
        <dbReference type="Proteomes" id="UP000287033"/>
    </source>
</evidence>
<evidence type="ECO:0008006" key="4">
    <source>
        <dbReference type="Google" id="ProtNLM"/>
    </source>
</evidence>
<reference evidence="2 3" key="1">
    <citation type="journal article" date="2018" name="Nat. Ecol. Evol.">
        <title>Shark genomes provide insights into elasmobranch evolution and the origin of vertebrates.</title>
        <authorList>
            <person name="Hara Y"/>
            <person name="Yamaguchi K"/>
            <person name="Onimaru K"/>
            <person name="Kadota M"/>
            <person name="Koyanagi M"/>
            <person name="Keeley SD"/>
            <person name="Tatsumi K"/>
            <person name="Tanaka K"/>
            <person name="Motone F"/>
            <person name="Kageyama Y"/>
            <person name="Nozu R"/>
            <person name="Adachi N"/>
            <person name="Nishimura O"/>
            <person name="Nakagawa R"/>
            <person name="Tanegashima C"/>
            <person name="Kiyatake I"/>
            <person name="Matsumoto R"/>
            <person name="Murakumo K"/>
            <person name="Nishida K"/>
            <person name="Terakita A"/>
            <person name="Kuratani S"/>
            <person name="Sato K"/>
            <person name="Hyodo S Kuraku.S."/>
        </authorList>
    </citation>
    <scope>NUCLEOTIDE SEQUENCE [LARGE SCALE GENOMIC DNA]</scope>
</reference>
<dbReference type="InterPro" id="IPR031369">
    <property type="entry name" value="PRR18"/>
</dbReference>
<dbReference type="Proteomes" id="UP000287033">
    <property type="component" value="Unassembled WGS sequence"/>
</dbReference>
<protein>
    <recommendedName>
        <fullName evidence="4">Proline-rich protein 18</fullName>
    </recommendedName>
</protein>
<dbReference type="OrthoDB" id="8963734at2759"/>
<comment type="caution">
    <text evidence="2">The sequence shown here is derived from an EMBL/GenBank/DDBJ whole genome shotgun (WGS) entry which is preliminary data.</text>
</comment>
<evidence type="ECO:0000256" key="1">
    <source>
        <dbReference type="SAM" id="MobiDB-lite"/>
    </source>
</evidence>
<organism evidence="2 3">
    <name type="scientific">Chiloscyllium punctatum</name>
    <name type="common">Brownbanded bambooshark</name>
    <name type="synonym">Hemiscyllium punctatum</name>
    <dbReference type="NCBI Taxonomy" id="137246"/>
    <lineage>
        <taxon>Eukaryota</taxon>
        <taxon>Metazoa</taxon>
        <taxon>Chordata</taxon>
        <taxon>Craniata</taxon>
        <taxon>Vertebrata</taxon>
        <taxon>Chondrichthyes</taxon>
        <taxon>Elasmobranchii</taxon>
        <taxon>Galeomorphii</taxon>
        <taxon>Galeoidea</taxon>
        <taxon>Orectolobiformes</taxon>
        <taxon>Hemiscylliidae</taxon>
        <taxon>Chiloscyllium</taxon>
    </lineage>
</organism>
<gene>
    <name evidence="2" type="ORF">chiPu_0012583</name>
</gene>
<name>A0A401SUP4_CHIPU</name>
<feature type="compositionally biased region" description="Low complexity" evidence="1">
    <location>
        <begin position="53"/>
        <end position="64"/>
    </location>
</feature>
<keyword evidence="3" id="KW-1185">Reference proteome</keyword>
<evidence type="ECO:0000313" key="2">
    <source>
        <dbReference type="EMBL" id="GCC34110.1"/>
    </source>
</evidence>
<feature type="region of interest" description="Disordered" evidence="1">
    <location>
        <begin position="1"/>
        <end position="140"/>
    </location>
</feature>
<dbReference type="EMBL" id="BEZZ01000570">
    <property type="protein sequence ID" value="GCC34110.1"/>
    <property type="molecule type" value="Genomic_DNA"/>
</dbReference>
<dbReference type="Pfam" id="PF15671">
    <property type="entry name" value="PRR18"/>
    <property type="match status" value="1"/>
</dbReference>
<proteinExistence type="predicted"/>
<dbReference type="STRING" id="137246.A0A401SUP4"/>
<accession>A0A401SUP4</accession>
<sequence>MKLESCPRPHRAAVSFPAVAPAGGCCIPGRQQEMVRGPRTGPAPPAGGRGRSRFSTSRLGGLRPQAPPAGPRAPGSSSESGPASRSADSDTSARSGPVDSTGEGDFSLSLTPEAVLELQPLRAGRSRRQGPGWASAADIRGLVKISLLNNQHKYDDVEEEEEEGGPSDPALHQRCLDWLHGVQEAATRPQDRTESGGR</sequence>
<feature type="compositionally biased region" description="Low complexity" evidence="1">
    <location>
        <begin position="72"/>
        <end position="95"/>
    </location>
</feature>